<reference evidence="8 9" key="1">
    <citation type="submission" date="2017-10" db="EMBL/GenBank/DDBJ databases">
        <title>Novel microbial diversity and functional potential in the marine mammal oral microbiome.</title>
        <authorList>
            <person name="Dudek N.K."/>
            <person name="Sun C.L."/>
            <person name="Burstein D."/>
            <person name="Kantor R.S."/>
            <person name="Aliaga Goltsman D.S."/>
            <person name="Bik E.M."/>
            <person name="Thomas B.C."/>
            <person name="Banfield J.F."/>
            <person name="Relman D.A."/>
        </authorList>
    </citation>
    <scope>NUCLEOTIDE SEQUENCE [LARGE SCALE GENOMIC DNA]</scope>
    <source>
        <strain evidence="8">DOLJORAL78_47_16</strain>
    </source>
</reference>
<dbReference type="FunFam" id="3.90.226.10:FF:000029">
    <property type="entry name" value="Peptidase, S41 family"/>
    <property type="match status" value="1"/>
</dbReference>
<proteinExistence type="inferred from homology"/>
<dbReference type="GO" id="GO:0008236">
    <property type="term" value="F:serine-type peptidase activity"/>
    <property type="evidence" value="ECO:0007669"/>
    <property type="project" value="UniProtKB-KW"/>
</dbReference>
<dbReference type="InterPro" id="IPR005151">
    <property type="entry name" value="Tail-specific_protease"/>
</dbReference>
<dbReference type="Pfam" id="PF17820">
    <property type="entry name" value="PDZ_6"/>
    <property type="match status" value="1"/>
</dbReference>
<evidence type="ECO:0000256" key="4">
    <source>
        <dbReference type="ARBA" id="ARBA00022825"/>
    </source>
</evidence>
<dbReference type="InterPro" id="IPR004447">
    <property type="entry name" value="Peptidase_S41A"/>
</dbReference>
<dbReference type="InterPro" id="IPR041489">
    <property type="entry name" value="PDZ_6"/>
</dbReference>
<dbReference type="GO" id="GO:0030288">
    <property type="term" value="C:outer membrane-bounded periplasmic space"/>
    <property type="evidence" value="ECO:0007669"/>
    <property type="project" value="TreeGrafter"/>
</dbReference>
<organism evidence="8 9">
    <name type="scientific">candidate division KSB3 bacterium</name>
    <dbReference type="NCBI Taxonomy" id="2044937"/>
    <lineage>
        <taxon>Bacteria</taxon>
        <taxon>candidate division KSB3</taxon>
    </lineage>
</organism>
<evidence type="ECO:0000256" key="5">
    <source>
        <dbReference type="RuleBase" id="RU004404"/>
    </source>
</evidence>
<evidence type="ECO:0000256" key="3">
    <source>
        <dbReference type="ARBA" id="ARBA00022801"/>
    </source>
</evidence>
<dbReference type="PANTHER" id="PTHR32060:SF30">
    <property type="entry name" value="CARBOXY-TERMINAL PROCESSING PROTEASE CTPA"/>
    <property type="match status" value="1"/>
</dbReference>
<comment type="similarity">
    <text evidence="1 5">Belongs to the peptidase S41A family.</text>
</comment>
<evidence type="ECO:0000256" key="6">
    <source>
        <dbReference type="SAM" id="MobiDB-lite"/>
    </source>
</evidence>
<dbReference type="GO" id="GO:0007165">
    <property type="term" value="P:signal transduction"/>
    <property type="evidence" value="ECO:0007669"/>
    <property type="project" value="TreeGrafter"/>
</dbReference>
<comment type="caution">
    <text evidence="8">The sequence shown here is derived from an EMBL/GenBank/DDBJ whole genome shotgun (WGS) entry which is preliminary data.</text>
</comment>
<dbReference type="Pfam" id="PF03572">
    <property type="entry name" value="Peptidase_S41"/>
    <property type="match status" value="1"/>
</dbReference>
<evidence type="ECO:0000256" key="2">
    <source>
        <dbReference type="ARBA" id="ARBA00022670"/>
    </source>
</evidence>
<dbReference type="EMBL" id="PDSK01000166">
    <property type="protein sequence ID" value="PIE31211.1"/>
    <property type="molecule type" value="Genomic_DNA"/>
</dbReference>
<dbReference type="NCBIfam" id="TIGR00225">
    <property type="entry name" value="prc"/>
    <property type="match status" value="1"/>
</dbReference>
<dbReference type="SUPFAM" id="SSF50156">
    <property type="entry name" value="PDZ domain-like"/>
    <property type="match status" value="1"/>
</dbReference>
<keyword evidence="2 5" id="KW-0645">Protease</keyword>
<dbReference type="AlphaFoldDB" id="A0A2G6K696"/>
<evidence type="ECO:0000259" key="7">
    <source>
        <dbReference type="PROSITE" id="PS50106"/>
    </source>
</evidence>
<dbReference type="Gene3D" id="3.90.226.10">
    <property type="entry name" value="2-enoyl-CoA Hydratase, Chain A, domain 1"/>
    <property type="match status" value="1"/>
</dbReference>
<feature type="region of interest" description="Disordered" evidence="6">
    <location>
        <begin position="278"/>
        <end position="316"/>
    </location>
</feature>
<dbReference type="FunFam" id="2.30.42.10:FF:000063">
    <property type="entry name" value="Peptidase, S41 family"/>
    <property type="match status" value="1"/>
</dbReference>
<dbReference type="SUPFAM" id="SSF52096">
    <property type="entry name" value="ClpP/crotonase"/>
    <property type="match status" value="1"/>
</dbReference>
<gene>
    <name evidence="8" type="ORF">CSA56_19025</name>
</gene>
<dbReference type="InterPro" id="IPR001478">
    <property type="entry name" value="PDZ"/>
</dbReference>
<evidence type="ECO:0000256" key="1">
    <source>
        <dbReference type="ARBA" id="ARBA00009179"/>
    </source>
</evidence>
<dbReference type="SMART" id="SM00245">
    <property type="entry name" value="TSPc"/>
    <property type="match status" value="1"/>
</dbReference>
<keyword evidence="3 5" id="KW-0378">Hydrolase</keyword>
<dbReference type="CDD" id="cd06782">
    <property type="entry name" value="cpPDZ_CPP-like"/>
    <property type="match status" value="1"/>
</dbReference>
<dbReference type="InterPro" id="IPR036034">
    <property type="entry name" value="PDZ_sf"/>
</dbReference>
<dbReference type="SMART" id="SM00228">
    <property type="entry name" value="PDZ"/>
    <property type="match status" value="1"/>
</dbReference>
<name>A0A2G6K696_9BACT</name>
<accession>A0A2G6K696</accession>
<dbReference type="GO" id="GO:0006508">
    <property type="term" value="P:proteolysis"/>
    <property type="evidence" value="ECO:0007669"/>
    <property type="project" value="UniProtKB-KW"/>
</dbReference>
<protein>
    <submittedName>
        <fullName evidence="8">Peptidase S41</fullName>
    </submittedName>
</protein>
<dbReference type="GO" id="GO:0004175">
    <property type="term" value="F:endopeptidase activity"/>
    <property type="evidence" value="ECO:0007669"/>
    <property type="project" value="TreeGrafter"/>
</dbReference>
<sequence length="345" mass="37726">DLQEETSGQFSGIGIEVTVQDNKLTIIAPIADTPAEKAHLKAGDIIVAIDGKPTREIGVYKAIEKLRGKKGTSVLLSILRKGWATPREFRITRANIALHSVETKALQPGLLYTKITSFKKSTSLELRKQLNLFTQQQPVEGIILDLRNNPGGLLEQAVDVVDIFLNQGIIVSTRGRQEDQNAIFSAHNNSKNTEYPLVVLINEGSASAAEIVAGAIQAHKRGILVGSKSFGKGSVQTIIPLPDDAGIRITTAKYYTPDDKSIQAVGITPDIIIPLQEESDEEKEESASSVQESALPHHLPREKTTEQQGQDNELTQKLEADNQLKAAYSVLSSLIFHTRQITRQQ</sequence>
<dbReference type="Gene3D" id="2.30.42.10">
    <property type="match status" value="1"/>
</dbReference>
<evidence type="ECO:0000313" key="8">
    <source>
        <dbReference type="EMBL" id="PIE31211.1"/>
    </source>
</evidence>
<keyword evidence="4 5" id="KW-0720">Serine protease</keyword>
<dbReference type="Gene3D" id="3.30.750.44">
    <property type="match status" value="1"/>
</dbReference>
<dbReference type="CDD" id="cd07560">
    <property type="entry name" value="Peptidase_S41_CPP"/>
    <property type="match status" value="1"/>
</dbReference>
<feature type="domain" description="PDZ" evidence="7">
    <location>
        <begin position="1"/>
        <end position="81"/>
    </location>
</feature>
<dbReference type="InterPro" id="IPR029045">
    <property type="entry name" value="ClpP/crotonase-like_dom_sf"/>
</dbReference>
<evidence type="ECO:0000313" key="9">
    <source>
        <dbReference type="Proteomes" id="UP000230821"/>
    </source>
</evidence>
<feature type="non-terminal residue" evidence="8">
    <location>
        <position position="1"/>
    </location>
</feature>
<dbReference type="Proteomes" id="UP000230821">
    <property type="component" value="Unassembled WGS sequence"/>
</dbReference>
<dbReference type="PROSITE" id="PS50106">
    <property type="entry name" value="PDZ"/>
    <property type="match status" value="1"/>
</dbReference>
<dbReference type="PANTHER" id="PTHR32060">
    <property type="entry name" value="TAIL-SPECIFIC PROTEASE"/>
    <property type="match status" value="1"/>
</dbReference>